<evidence type="ECO:0000313" key="2">
    <source>
        <dbReference type="EMBL" id="AFE72546.1"/>
    </source>
</evidence>
<organism evidence="2">
    <name type="scientific">Macaca mulatta</name>
    <name type="common">Rhesus macaque</name>
    <dbReference type="NCBI Taxonomy" id="9544"/>
    <lineage>
        <taxon>Eukaryota</taxon>
        <taxon>Metazoa</taxon>
        <taxon>Chordata</taxon>
        <taxon>Craniata</taxon>
        <taxon>Vertebrata</taxon>
        <taxon>Euteleostomi</taxon>
        <taxon>Mammalia</taxon>
        <taxon>Eutheria</taxon>
        <taxon>Euarchontoglires</taxon>
        <taxon>Primates</taxon>
        <taxon>Haplorrhini</taxon>
        <taxon>Catarrhini</taxon>
        <taxon>Cercopithecidae</taxon>
        <taxon>Cercopithecinae</taxon>
        <taxon>Macaca</taxon>
    </lineage>
</organism>
<gene>
    <name evidence="2" type="primary">CCDC74A</name>
</gene>
<feature type="compositionally biased region" description="Low complexity" evidence="1">
    <location>
        <begin position="1"/>
        <end position="44"/>
    </location>
</feature>
<name>H9FD37_MACMU</name>
<feature type="region of interest" description="Disordered" evidence="1">
    <location>
        <begin position="1"/>
        <end position="70"/>
    </location>
</feature>
<reference evidence="2" key="1">
    <citation type="journal article" date="2014" name="Biol. Direct">
        <title>A new rhesus macaque assembly and annotation for next-generation sequencing analyses.</title>
        <authorList>
            <person name="Zimin A.V."/>
            <person name="Cornish A.S."/>
            <person name="Maudhoo M.D."/>
            <person name="Gibbs R.M."/>
            <person name="Zhang X."/>
            <person name="Pandey S."/>
            <person name="Meehan D.T."/>
            <person name="Wipfler K."/>
            <person name="Bosinger S.E."/>
            <person name="Johnson Z.P."/>
            <person name="Tharp G.K."/>
            <person name="Marcais G."/>
            <person name="Roberts M."/>
            <person name="Ferguson B."/>
            <person name="Fox H.S."/>
            <person name="Treangen T."/>
            <person name="Salzberg S.L."/>
            <person name="Yorke J.A."/>
            <person name="Norgren R.B.Jr."/>
        </authorList>
    </citation>
    <scope>NUCLEOTIDE SEQUENCE</scope>
    <source>
        <tissue evidence="2">Caudate</tissue>
    </source>
</reference>
<proteinExistence type="evidence at transcript level"/>
<protein>
    <submittedName>
        <fullName evidence="2">Coiled-coil domain-containing protein 74A</fullName>
    </submittedName>
</protein>
<feature type="non-terminal residue" evidence="2">
    <location>
        <position position="1"/>
    </location>
</feature>
<accession>H9FD37</accession>
<sequence>RGRPARGAAEPAAPAQRPAETEPGPGEEPAVPAAAALGDAGQAPRGDRAPEAGEQGSPLQAHNESDITEE</sequence>
<dbReference type="AlphaFoldDB" id="H9FD37"/>
<feature type="non-terminal residue" evidence="2">
    <location>
        <position position="70"/>
    </location>
</feature>
<evidence type="ECO:0000256" key="1">
    <source>
        <dbReference type="SAM" id="MobiDB-lite"/>
    </source>
</evidence>
<dbReference type="EMBL" id="JU328790">
    <property type="protein sequence ID" value="AFE72546.1"/>
    <property type="molecule type" value="mRNA"/>
</dbReference>